<feature type="compositionally biased region" description="Basic and acidic residues" evidence="1">
    <location>
        <begin position="170"/>
        <end position="190"/>
    </location>
</feature>
<dbReference type="AlphaFoldDB" id="A0A6A3CS72"/>
<protein>
    <submittedName>
        <fullName evidence="4">Phospholipase C 2</fullName>
    </submittedName>
</protein>
<dbReference type="Pfam" id="PF12552">
    <property type="entry name" value="DUF3741"/>
    <property type="match status" value="1"/>
</dbReference>
<reference evidence="4" key="1">
    <citation type="submission" date="2019-09" db="EMBL/GenBank/DDBJ databases">
        <title>Draft genome information of white flower Hibiscus syriacus.</title>
        <authorList>
            <person name="Kim Y.-M."/>
        </authorList>
    </citation>
    <scope>NUCLEOTIDE SEQUENCE [LARGE SCALE GENOMIC DNA]</scope>
    <source>
        <strain evidence="4">YM2019G1</strain>
    </source>
</reference>
<dbReference type="EMBL" id="VEPZ02000164">
    <property type="protein sequence ID" value="KAE8732395.1"/>
    <property type="molecule type" value="Genomic_DNA"/>
</dbReference>
<feature type="domain" description="DUF3741" evidence="2">
    <location>
        <begin position="220"/>
        <end position="242"/>
    </location>
</feature>
<dbReference type="InterPro" id="IPR044257">
    <property type="entry name" value="TRM32-like"/>
</dbReference>
<feature type="region of interest" description="Disordered" evidence="1">
    <location>
        <begin position="519"/>
        <end position="538"/>
    </location>
</feature>
<dbReference type="PANTHER" id="PTHR47071">
    <property type="entry name" value="PROTEIN TRM32"/>
    <property type="match status" value="1"/>
</dbReference>
<sequence length="758" mass="86988">MGRVVHQRSDDVELENYHPGCMGGIFNVLDHRHWYNVKKILPNRKFNRGRRSRWCANPQTLSMEREPVESQRLLDAEAEQIQVQQQTRKAGPTNKRSGNAPTKGLTSKEKAKEENENKDWILGHSAKSQLQQTDSTHHLEHSGFGLGWMNPIILVRKQGDTSYTTSTKSKRPDIHESKNADQHFEHEGNSGKHANNNRGTRNLKPESIKLNKQVSYNQVEAVDVLEIFKVNKDLFLDILQDPEVGISHHFLESKHPRRSSTLEHKQKEGWSFQMGKKSVAGAQLSKSKALTGTDYRYRSVVKEEASSSSQASDSQRWNHLVMNRLKDIKQRIKQALKERRKSIKHTSVNELTLQVSSRDPLFTNESEAVESSEKMASSCPPNNADDHDIDNGRLRMMIRTKSINESLDRYTRLFQHSASKEANLNHSRSLKLSNEDRVSSRGNNAPKFFRRISSLSDLESFCSLLYEVSYDALSSEIPIRSIQDNDADKETDPHIEPKPTSFREDIDKLELVEAVIESELQENRREGSNSCDSTGGERIAKPLKLPLSEGLGLNHSNFPESEAEYFMKERRRTSQESVDNKTMGNSSRLLFFEPDREADPWYNYVKDILELSGFTRDEGRQIWFSPDQPLDPSMFKELETLLHPELESTIDEFGSNRDHRLIFDLVDEELLEMGEKSSVYFPKHFSFNTSISLKLKRNDVVEEVWIKVSKNLASQPEHDRSLDAIVARVLDRNAWMSIQAESEVVALELADLIFYELL</sequence>
<evidence type="ECO:0000313" key="5">
    <source>
        <dbReference type="Proteomes" id="UP000436088"/>
    </source>
</evidence>
<organism evidence="4 5">
    <name type="scientific">Hibiscus syriacus</name>
    <name type="common">Rose of Sharon</name>
    <dbReference type="NCBI Taxonomy" id="106335"/>
    <lineage>
        <taxon>Eukaryota</taxon>
        <taxon>Viridiplantae</taxon>
        <taxon>Streptophyta</taxon>
        <taxon>Embryophyta</taxon>
        <taxon>Tracheophyta</taxon>
        <taxon>Spermatophyta</taxon>
        <taxon>Magnoliopsida</taxon>
        <taxon>eudicotyledons</taxon>
        <taxon>Gunneridae</taxon>
        <taxon>Pentapetalae</taxon>
        <taxon>rosids</taxon>
        <taxon>malvids</taxon>
        <taxon>Malvales</taxon>
        <taxon>Malvaceae</taxon>
        <taxon>Malvoideae</taxon>
        <taxon>Hibiscus</taxon>
    </lineage>
</organism>
<feature type="compositionally biased region" description="Basic and acidic residues" evidence="1">
    <location>
        <begin position="106"/>
        <end position="121"/>
    </location>
</feature>
<dbReference type="InterPro" id="IPR022212">
    <property type="entry name" value="DUF3741"/>
</dbReference>
<feature type="region of interest" description="Disordered" evidence="1">
    <location>
        <begin position="81"/>
        <end position="121"/>
    </location>
</feature>
<gene>
    <name evidence="4" type="ORF">F3Y22_tig00002219pilonHSYRG00003</name>
</gene>
<proteinExistence type="predicted"/>
<name>A0A6A3CS72_HIBSY</name>
<feature type="region of interest" description="Disordered" evidence="1">
    <location>
        <begin position="483"/>
        <end position="503"/>
    </location>
</feature>
<dbReference type="PANTHER" id="PTHR47071:SF2">
    <property type="entry name" value="PROTEIN TRM32"/>
    <property type="match status" value="1"/>
</dbReference>
<dbReference type="Proteomes" id="UP000436088">
    <property type="component" value="Unassembled WGS sequence"/>
</dbReference>
<accession>A0A6A3CS72</accession>
<evidence type="ECO:0000256" key="1">
    <source>
        <dbReference type="SAM" id="MobiDB-lite"/>
    </source>
</evidence>
<feature type="region of interest" description="Disordered" evidence="1">
    <location>
        <begin position="160"/>
        <end position="203"/>
    </location>
</feature>
<evidence type="ECO:0000259" key="3">
    <source>
        <dbReference type="Pfam" id="PF14309"/>
    </source>
</evidence>
<dbReference type="Pfam" id="PF14309">
    <property type="entry name" value="DUF4378"/>
    <property type="match status" value="1"/>
</dbReference>
<feature type="compositionally biased region" description="Basic and acidic residues" evidence="1">
    <location>
        <begin position="486"/>
        <end position="503"/>
    </location>
</feature>
<keyword evidence="5" id="KW-1185">Reference proteome</keyword>
<evidence type="ECO:0000313" key="4">
    <source>
        <dbReference type="EMBL" id="KAE8732395.1"/>
    </source>
</evidence>
<comment type="caution">
    <text evidence="4">The sequence shown here is derived from an EMBL/GenBank/DDBJ whole genome shotgun (WGS) entry which is preliminary data.</text>
</comment>
<feature type="domain" description="DUF4378" evidence="3">
    <location>
        <begin position="602"/>
        <end position="758"/>
    </location>
</feature>
<evidence type="ECO:0000259" key="2">
    <source>
        <dbReference type="Pfam" id="PF12552"/>
    </source>
</evidence>
<dbReference type="InterPro" id="IPR025486">
    <property type="entry name" value="DUF4378"/>
</dbReference>
<feature type="compositionally biased region" description="Polar residues" evidence="1">
    <location>
        <begin position="81"/>
        <end position="100"/>
    </location>
</feature>